<dbReference type="GO" id="GO:0016747">
    <property type="term" value="F:acyltransferase activity, transferring groups other than amino-acyl groups"/>
    <property type="evidence" value="ECO:0007669"/>
    <property type="project" value="InterPro"/>
</dbReference>
<organism evidence="2 3">
    <name type="scientific">Arthrobacter cavernae</name>
    <dbReference type="NCBI Taxonomy" id="2817681"/>
    <lineage>
        <taxon>Bacteria</taxon>
        <taxon>Bacillati</taxon>
        <taxon>Actinomycetota</taxon>
        <taxon>Actinomycetes</taxon>
        <taxon>Micrococcales</taxon>
        <taxon>Micrococcaceae</taxon>
        <taxon>Arthrobacter</taxon>
    </lineage>
</organism>
<keyword evidence="3" id="KW-1185">Reference proteome</keyword>
<dbReference type="PROSITE" id="PS51186">
    <property type="entry name" value="GNAT"/>
    <property type="match status" value="1"/>
</dbReference>
<evidence type="ECO:0000313" key="2">
    <source>
        <dbReference type="EMBL" id="MBO1267484.1"/>
    </source>
</evidence>
<comment type="caution">
    <text evidence="2">The sequence shown here is derived from an EMBL/GenBank/DDBJ whole genome shotgun (WGS) entry which is preliminary data.</text>
</comment>
<dbReference type="InterPro" id="IPR000182">
    <property type="entry name" value="GNAT_dom"/>
</dbReference>
<protein>
    <submittedName>
        <fullName evidence="2">GNAT family N-acetyltransferase</fullName>
    </submittedName>
</protein>
<dbReference type="InterPro" id="IPR016181">
    <property type="entry name" value="Acyl_CoA_acyltransferase"/>
</dbReference>
<reference evidence="2" key="1">
    <citation type="submission" date="2021-03" db="EMBL/GenBank/DDBJ databases">
        <title>A new species, PO-11, isolated from a karst cave deposit.</title>
        <authorList>
            <person name="Zhaoxiaoyong W."/>
        </authorList>
    </citation>
    <scope>NUCLEOTIDE SEQUENCE</scope>
    <source>
        <strain evidence="2">PO-11</strain>
    </source>
</reference>
<dbReference type="PANTHER" id="PTHR43610">
    <property type="entry name" value="BLL6696 PROTEIN"/>
    <property type="match status" value="1"/>
</dbReference>
<evidence type="ECO:0000259" key="1">
    <source>
        <dbReference type="PROSITE" id="PS51186"/>
    </source>
</evidence>
<dbReference type="PANTHER" id="PTHR43610:SF1">
    <property type="entry name" value="N-ACETYLTRANSFERASE DOMAIN-CONTAINING PROTEIN"/>
    <property type="match status" value="1"/>
</dbReference>
<dbReference type="Proteomes" id="UP000664164">
    <property type="component" value="Unassembled WGS sequence"/>
</dbReference>
<dbReference type="Pfam" id="PF13302">
    <property type="entry name" value="Acetyltransf_3"/>
    <property type="match status" value="1"/>
</dbReference>
<feature type="domain" description="N-acetyltransferase" evidence="1">
    <location>
        <begin position="12"/>
        <end position="176"/>
    </location>
</feature>
<gene>
    <name evidence="2" type="ORF">J1902_05705</name>
</gene>
<sequence length="199" mass="21804">MQHDVALSGHGISLVPLSPWHANALFGFVDSEMWAGMAASQPHSTEELAALFASRLENPDMVPFAVTAQRSGELLGTTSLTDYSPRQERAEIGGTFIGRPYWGSHVNTASKHLLLSYAFEVLDVHRVAFRCDTRNTRSANAIARLGAQYEGTLRGHRLAPDGSRADTAVFSILRPEWPEVRGKLLERLALYSVTLETAA</sequence>
<name>A0A939HE18_9MICC</name>
<accession>A0A939HE18</accession>
<dbReference type="EMBL" id="JAFNLL010000009">
    <property type="protein sequence ID" value="MBO1267484.1"/>
    <property type="molecule type" value="Genomic_DNA"/>
</dbReference>
<proteinExistence type="predicted"/>
<dbReference type="SUPFAM" id="SSF55729">
    <property type="entry name" value="Acyl-CoA N-acyltransferases (Nat)"/>
    <property type="match status" value="1"/>
</dbReference>
<dbReference type="Gene3D" id="3.40.630.30">
    <property type="match status" value="1"/>
</dbReference>
<dbReference type="RefSeq" id="WP_207615282.1">
    <property type="nucleotide sequence ID" value="NZ_JAFNLL010000009.1"/>
</dbReference>
<dbReference type="AlphaFoldDB" id="A0A939HE18"/>
<evidence type="ECO:0000313" key="3">
    <source>
        <dbReference type="Proteomes" id="UP000664164"/>
    </source>
</evidence>